<organism evidence="2 3">
    <name type="scientific">Hibiscus sabdariffa</name>
    <name type="common">roselle</name>
    <dbReference type="NCBI Taxonomy" id="183260"/>
    <lineage>
        <taxon>Eukaryota</taxon>
        <taxon>Viridiplantae</taxon>
        <taxon>Streptophyta</taxon>
        <taxon>Embryophyta</taxon>
        <taxon>Tracheophyta</taxon>
        <taxon>Spermatophyta</taxon>
        <taxon>Magnoliopsida</taxon>
        <taxon>eudicotyledons</taxon>
        <taxon>Gunneridae</taxon>
        <taxon>Pentapetalae</taxon>
        <taxon>rosids</taxon>
        <taxon>malvids</taxon>
        <taxon>Malvales</taxon>
        <taxon>Malvaceae</taxon>
        <taxon>Malvoideae</taxon>
        <taxon>Hibiscus</taxon>
    </lineage>
</organism>
<evidence type="ECO:0000313" key="3">
    <source>
        <dbReference type="Proteomes" id="UP001472677"/>
    </source>
</evidence>
<proteinExistence type="predicted"/>
<comment type="caution">
    <text evidence="2">The sequence shown here is derived from an EMBL/GenBank/DDBJ whole genome shotgun (WGS) entry which is preliminary data.</text>
</comment>
<keyword evidence="1" id="KW-0472">Membrane</keyword>
<dbReference type="Proteomes" id="UP001472677">
    <property type="component" value="Unassembled WGS sequence"/>
</dbReference>
<keyword evidence="3" id="KW-1185">Reference proteome</keyword>
<protein>
    <submittedName>
        <fullName evidence="2">Uncharacterized protein</fullName>
    </submittedName>
</protein>
<name>A0ABR2G733_9ROSI</name>
<keyword evidence="1" id="KW-0812">Transmembrane</keyword>
<feature type="transmembrane region" description="Helical" evidence="1">
    <location>
        <begin position="92"/>
        <end position="111"/>
    </location>
</feature>
<dbReference type="EMBL" id="JBBPBM010000002">
    <property type="protein sequence ID" value="KAK8596331.1"/>
    <property type="molecule type" value="Genomic_DNA"/>
</dbReference>
<reference evidence="2 3" key="1">
    <citation type="journal article" date="2024" name="G3 (Bethesda)">
        <title>Genome assembly of Hibiscus sabdariffa L. provides insights into metabolisms of medicinal natural products.</title>
        <authorList>
            <person name="Kim T."/>
        </authorList>
    </citation>
    <scope>NUCLEOTIDE SEQUENCE [LARGE SCALE GENOMIC DNA]</scope>
    <source>
        <strain evidence="2">TK-2024</strain>
        <tissue evidence="2">Old leaves</tissue>
    </source>
</reference>
<sequence>MVSHRKPTKPKWKMEIKKAYNRNGTRNFKPHGVSVAWLSYLTNPGGGRCKMICGWVSPVALTEMPNMEKDFYQRELRNFLKRFKATHRFSTASGKIIAFTSMLVGFSVLFASPPTKVAFADDEAFKDLLMKNDDNEAMGVDGASIDIDLEEKRTNLCSTKVLQPRFTSGLGIWVHRKFSEGRCFIDRMEGDEGFRISTAGIVSKDAGVIFIELTFGVIGLKTCPMRGYKEYSSSMVLHVFTTSGVGSKRRL</sequence>
<evidence type="ECO:0000313" key="2">
    <source>
        <dbReference type="EMBL" id="KAK8596331.1"/>
    </source>
</evidence>
<keyword evidence="1" id="KW-1133">Transmembrane helix</keyword>
<accession>A0ABR2G733</accession>
<gene>
    <name evidence="2" type="ORF">V6N12_064828</name>
</gene>
<evidence type="ECO:0000256" key="1">
    <source>
        <dbReference type="SAM" id="Phobius"/>
    </source>
</evidence>